<reference evidence="6 7" key="1">
    <citation type="submission" date="2024-09" db="EMBL/GenBank/DDBJ databases">
        <authorList>
            <person name="Sun Q."/>
            <person name="Mori K."/>
        </authorList>
    </citation>
    <scope>NUCLEOTIDE SEQUENCE [LARGE SCALE GENOMIC DNA]</scope>
    <source>
        <strain evidence="6 7">CCM 7415</strain>
    </source>
</reference>
<dbReference type="InterPro" id="IPR036388">
    <property type="entry name" value="WH-like_DNA-bd_sf"/>
</dbReference>
<comment type="similarity">
    <text evidence="1">Belongs to the LysR transcriptional regulatory family.</text>
</comment>
<dbReference type="RefSeq" id="WP_019951056.1">
    <property type="nucleotide sequence ID" value="NZ_JBHLVX010000046.1"/>
</dbReference>
<evidence type="ECO:0000256" key="2">
    <source>
        <dbReference type="ARBA" id="ARBA00023015"/>
    </source>
</evidence>
<feature type="domain" description="HTH lysR-type" evidence="5">
    <location>
        <begin position="4"/>
        <end position="61"/>
    </location>
</feature>
<dbReference type="PRINTS" id="PR00039">
    <property type="entry name" value="HTHLYSR"/>
</dbReference>
<dbReference type="PANTHER" id="PTHR30537">
    <property type="entry name" value="HTH-TYPE TRANSCRIPTIONAL REGULATOR"/>
    <property type="match status" value="1"/>
</dbReference>
<keyword evidence="4" id="KW-0804">Transcription</keyword>
<name>A0ABV6G5U7_9GAMM</name>
<keyword evidence="3" id="KW-0238">DNA-binding</keyword>
<evidence type="ECO:0000256" key="3">
    <source>
        <dbReference type="ARBA" id="ARBA00023125"/>
    </source>
</evidence>
<gene>
    <name evidence="6" type="ORF">ACFFHW_11665</name>
</gene>
<dbReference type="SUPFAM" id="SSF46785">
    <property type="entry name" value="Winged helix' DNA-binding domain"/>
    <property type="match status" value="1"/>
</dbReference>
<dbReference type="PANTHER" id="PTHR30537:SF1">
    <property type="entry name" value="HTH-TYPE TRANSCRIPTIONAL REGULATOR PGRR"/>
    <property type="match status" value="1"/>
</dbReference>
<sequence length="302" mass="32921">MERNDLHALQTFMTIADQGSLRAAARALGVNPPAVSQQLKAFEERLGVPLFTRSTRSVALTQAGQALYAGSSHLLGALEETLENTRNAARARAGRLRISLPFRAWQTIVAPGIAEFQAANPGIELDLTIDEALTDIIADGFHAGIRLGDHLQDNMVAIRLSASEAAAYVAAPTYLRRHGMPATPQALLEHTCIRYRQPSAGRIADWRFVTAQEALTIEPRGTLIFDDLRSIVDAATRGLGIGWSLKSGVQEELASGALIQVLAEFTPPRPGFFLYFPRALQELGLLRAFIDHFRASRTSERG</sequence>
<dbReference type="PROSITE" id="PS50931">
    <property type="entry name" value="HTH_LYSR"/>
    <property type="match status" value="1"/>
</dbReference>
<comment type="caution">
    <text evidence="6">The sequence shown here is derived from an EMBL/GenBank/DDBJ whole genome shotgun (WGS) entry which is preliminary data.</text>
</comment>
<dbReference type="InterPro" id="IPR000847">
    <property type="entry name" value="LysR_HTH_N"/>
</dbReference>
<evidence type="ECO:0000259" key="5">
    <source>
        <dbReference type="PROSITE" id="PS50931"/>
    </source>
</evidence>
<dbReference type="InterPro" id="IPR058163">
    <property type="entry name" value="LysR-type_TF_proteobact-type"/>
</dbReference>
<dbReference type="Gene3D" id="3.40.190.290">
    <property type="match status" value="1"/>
</dbReference>
<evidence type="ECO:0000313" key="6">
    <source>
        <dbReference type="EMBL" id="MFC0268629.1"/>
    </source>
</evidence>
<keyword evidence="2" id="KW-0805">Transcription regulation</keyword>
<dbReference type="Proteomes" id="UP001589814">
    <property type="component" value="Unassembled WGS sequence"/>
</dbReference>
<proteinExistence type="inferred from homology"/>
<dbReference type="Pfam" id="PF00126">
    <property type="entry name" value="HTH_1"/>
    <property type="match status" value="1"/>
</dbReference>
<evidence type="ECO:0000313" key="7">
    <source>
        <dbReference type="Proteomes" id="UP001589814"/>
    </source>
</evidence>
<protein>
    <submittedName>
        <fullName evidence="6">LysR family transcriptional regulator</fullName>
    </submittedName>
</protein>
<evidence type="ECO:0000256" key="4">
    <source>
        <dbReference type="ARBA" id="ARBA00023163"/>
    </source>
</evidence>
<keyword evidence="7" id="KW-1185">Reference proteome</keyword>
<dbReference type="EMBL" id="JBHLVX010000046">
    <property type="protein sequence ID" value="MFC0268629.1"/>
    <property type="molecule type" value="Genomic_DNA"/>
</dbReference>
<evidence type="ECO:0000256" key="1">
    <source>
        <dbReference type="ARBA" id="ARBA00009437"/>
    </source>
</evidence>
<dbReference type="InterPro" id="IPR005119">
    <property type="entry name" value="LysR_subst-bd"/>
</dbReference>
<dbReference type="SUPFAM" id="SSF53850">
    <property type="entry name" value="Periplasmic binding protein-like II"/>
    <property type="match status" value="1"/>
</dbReference>
<organism evidence="6 7">
    <name type="scientific">Kushneria aurantia</name>
    <dbReference type="NCBI Taxonomy" id="504092"/>
    <lineage>
        <taxon>Bacteria</taxon>
        <taxon>Pseudomonadati</taxon>
        <taxon>Pseudomonadota</taxon>
        <taxon>Gammaproteobacteria</taxon>
        <taxon>Oceanospirillales</taxon>
        <taxon>Halomonadaceae</taxon>
        <taxon>Kushneria</taxon>
    </lineage>
</organism>
<accession>A0ABV6G5U7</accession>
<dbReference type="Gene3D" id="1.10.10.10">
    <property type="entry name" value="Winged helix-like DNA-binding domain superfamily/Winged helix DNA-binding domain"/>
    <property type="match status" value="1"/>
</dbReference>
<dbReference type="InterPro" id="IPR036390">
    <property type="entry name" value="WH_DNA-bd_sf"/>
</dbReference>
<dbReference type="Pfam" id="PF03466">
    <property type="entry name" value="LysR_substrate"/>
    <property type="match status" value="1"/>
</dbReference>